<accession>A0A2G9YBS4</accession>
<sequence>MVMKKSKKPMVKAKFRAKTAGERVAESLQKIEADITDITEEIRKLAYRFFAERNYEHGSDLDDWLKAERIIKKRLRIKG</sequence>
<dbReference type="Proteomes" id="UP000230392">
    <property type="component" value="Unassembled WGS sequence"/>
</dbReference>
<protein>
    <recommendedName>
        <fullName evidence="3">DUF2934 domain-containing protein</fullName>
    </recommendedName>
</protein>
<gene>
    <name evidence="1" type="ORF">COX46_00820</name>
</gene>
<proteinExistence type="predicted"/>
<name>A0A2G9YBS4_9BACT</name>
<dbReference type="Pfam" id="PF11154">
    <property type="entry name" value="DUF2934"/>
    <property type="match status" value="1"/>
</dbReference>
<reference evidence="1 2" key="1">
    <citation type="submission" date="2017-09" db="EMBL/GenBank/DDBJ databases">
        <title>Depth-based differentiation of microbial function through sediment-hosted aquifers and enrichment of novel symbionts in the deep terrestrial subsurface.</title>
        <authorList>
            <person name="Probst A.J."/>
            <person name="Ladd B."/>
            <person name="Jarett J.K."/>
            <person name="Geller-Mcgrath D.E."/>
            <person name="Sieber C.M."/>
            <person name="Emerson J.B."/>
            <person name="Anantharaman K."/>
            <person name="Thomas B.C."/>
            <person name="Malmstrom R."/>
            <person name="Stieglmeier M."/>
            <person name="Klingl A."/>
            <person name="Woyke T."/>
            <person name="Ryan C.M."/>
            <person name="Banfield J.F."/>
        </authorList>
    </citation>
    <scope>NUCLEOTIDE SEQUENCE [LARGE SCALE GENOMIC DNA]</scope>
    <source>
        <strain evidence="1">CG23_combo_of_CG06-09_8_20_14_all_48_7</strain>
    </source>
</reference>
<evidence type="ECO:0000313" key="2">
    <source>
        <dbReference type="Proteomes" id="UP000230392"/>
    </source>
</evidence>
<organism evidence="1 2">
    <name type="scientific">bacterium (Candidatus Ratteibacteria) CG23_combo_of_CG06-09_8_20_14_all_48_7</name>
    <dbReference type="NCBI Taxonomy" id="2014292"/>
    <lineage>
        <taxon>Bacteria</taxon>
        <taxon>Candidatus Ratteibacteria</taxon>
    </lineage>
</organism>
<evidence type="ECO:0000313" key="1">
    <source>
        <dbReference type="EMBL" id="PIP16679.1"/>
    </source>
</evidence>
<dbReference type="InterPro" id="IPR021327">
    <property type="entry name" value="DUF2934"/>
</dbReference>
<dbReference type="AlphaFoldDB" id="A0A2G9YBS4"/>
<evidence type="ECO:0008006" key="3">
    <source>
        <dbReference type="Google" id="ProtNLM"/>
    </source>
</evidence>
<dbReference type="EMBL" id="PCRF01000037">
    <property type="protein sequence ID" value="PIP16679.1"/>
    <property type="molecule type" value="Genomic_DNA"/>
</dbReference>
<comment type="caution">
    <text evidence="1">The sequence shown here is derived from an EMBL/GenBank/DDBJ whole genome shotgun (WGS) entry which is preliminary data.</text>
</comment>